<dbReference type="EMBL" id="JAIXMP010000009">
    <property type="protein sequence ID" value="KAI9268344.1"/>
    <property type="molecule type" value="Genomic_DNA"/>
</dbReference>
<keyword evidence="1" id="KW-0812">Transmembrane</keyword>
<dbReference type="Proteomes" id="UP001209540">
    <property type="component" value="Unassembled WGS sequence"/>
</dbReference>
<reference evidence="2" key="2">
    <citation type="submission" date="2023-02" db="EMBL/GenBank/DDBJ databases">
        <authorList>
            <consortium name="DOE Joint Genome Institute"/>
            <person name="Mondo S.J."/>
            <person name="Chang Y."/>
            <person name="Wang Y."/>
            <person name="Ahrendt S."/>
            <person name="Andreopoulos W."/>
            <person name="Barry K."/>
            <person name="Beard J."/>
            <person name="Benny G.L."/>
            <person name="Blankenship S."/>
            <person name="Bonito G."/>
            <person name="Cuomo C."/>
            <person name="Desiro A."/>
            <person name="Gervers K.A."/>
            <person name="Hundley H."/>
            <person name="Kuo A."/>
            <person name="LaButti K."/>
            <person name="Lang B.F."/>
            <person name="Lipzen A."/>
            <person name="O'Donnell K."/>
            <person name="Pangilinan J."/>
            <person name="Reynolds N."/>
            <person name="Sandor L."/>
            <person name="Smith M.W."/>
            <person name="Tsang A."/>
            <person name="Grigoriev I.V."/>
            <person name="Stajich J.E."/>
            <person name="Spatafora J.W."/>
        </authorList>
    </citation>
    <scope>NUCLEOTIDE SEQUENCE</scope>
    <source>
        <strain evidence="2">RSA 2281</strain>
    </source>
</reference>
<gene>
    <name evidence="2" type="ORF">BDA99DRAFT_505581</name>
</gene>
<evidence type="ECO:0000313" key="2">
    <source>
        <dbReference type="EMBL" id="KAI9268344.1"/>
    </source>
</evidence>
<organism evidence="2 3">
    <name type="scientific">Phascolomyces articulosus</name>
    <dbReference type="NCBI Taxonomy" id="60185"/>
    <lineage>
        <taxon>Eukaryota</taxon>
        <taxon>Fungi</taxon>
        <taxon>Fungi incertae sedis</taxon>
        <taxon>Mucoromycota</taxon>
        <taxon>Mucoromycotina</taxon>
        <taxon>Mucoromycetes</taxon>
        <taxon>Mucorales</taxon>
        <taxon>Lichtheimiaceae</taxon>
        <taxon>Phascolomyces</taxon>
    </lineage>
</organism>
<accession>A0AAD5K425</accession>
<comment type="caution">
    <text evidence="2">The sequence shown here is derived from an EMBL/GenBank/DDBJ whole genome shotgun (WGS) entry which is preliminary data.</text>
</comment>
<proteinExistence type="predicted"/>
<keyword evidence="1" id="KW-1133">Transmembrane helix</keyword>
<reference evidence="2" key="1">
    <citation type="journal article" date="2022" name="IScience">
        <title>Evolution of zygomycete secretomes and the origins of terrestrial fungal ecologies.</title>
        <authorList>
            <person name="Chang Y."/>
            <person name="Wang Y."/>
            <person name="Mondo S."/>
            <person name="Ahrendt S."/>
            <person name="Andreopoulos W."/>
            <person name="Barry K."/>
            <person name="Beard J."/>
            <person name="Benny G.L."/>
            <person name="Blankenship S."/>
            <person name="Bonito G."/>
            <person name="Cuomo C."/>
            <person name="Desiro A."/>
            <person name="Gervers K.A."/>
            <person name="Hundley H."/>
            <person name="Kuo A."/>
            <person name="LaButti K."/>
            <person name="Lang B.F."/>
            <person name="Lipzen A."/>
            <person name="O'Donnell K."/>
            <person name="Pangilinan J."/>
            <person name="Reynolds N."/>
            <person name="Sandor L."/>
            <person name="Smith M.E."/>
            <person name="Tsang A."/>
            <person name="Grigoriev I.V."/>
            <person name="Stajich J.E."/>
            <person name="Spatafora J.W."/>
        </authorList>
    </citation>
    <scope>NUCLEOTIDE SEQUENCE</scope>
    <source>
        <strain evidence="2">RSA 2281</strain>
    </source>
</reference>
<evidence type="ECO:0000313" key="3">
    <source>
        <dbReference type="Proteomes" id="UP001209540"/>
    </source>
</evidence>
<feature type="transmembrane region" description="Helical" evidence="1">
    <location>
        <begin position="12"/>
        <end position="37"/>
    </location>
</feature>
<protein>
    <submittedName>
        <fullName evidence="2">Uncharacterized protein</fullName>
    </submittedName>
</protein>
<evidence type="ECO:0000256" key="1">
    <source>
        <dbReference type="SAM" id="Phobius"/>
    </source>
</evidence>
<sequence length="177" mass="19930">MVLFLVISEDVIILILFHTVFYALNSFVILVKVMYFCLKSLLDFVFHMITKVVIISVVWIILMRLHFPLVFSLHYLHGLLNPFVLYVVCPLPPPLYLPSPTCLIDLGQWNTHLAISGSVPSMVLTPLVNGSFISAYPTLNRLNVVFVVYKPMIPSTSFYSAPKILCLAIGLKTSILC</sequence>
<feature type="transmembrane region" description="Helical" evidence="1">
    <location>
        <begin position="44"/>
        <end position="63"/>
    </location>
</feature>
<keyword evidence="1" id="KW-0472">Membrane</keyword>
<dbReference type="AlphaFoldDB" id="A0AAD5K425"/>
<name>A0AAD5K425_9FUNG</name>
<keyword evidence="3" id="KW-1185">Reference proteome</keyword>